<evidence type="ECO:0000313" key="3">
    <source>
        <dbReference type="Proteomes" id="UP000480684"/>
    </source>
</evidence>
<dbReference type="Proteomes" id="UP000480684">
    <property type="component" value="Unassembled WGS sequence"/>
</dbReference>
<comment type="caution">
    <text evidence="2">The sequence shown here is derived from an EMBL/GenBank/DDBJ whole genome shotgun (WGS) entry which is preliminary data.</text>
</comment>
<protein>
    <submittedName>
        <fullName evidence="2">Uncharacterized protein</fullName>
    </submittedName>
</protein>
<proteinExistence type="predicted"/>
<sequence>MAEAKKMTLGGIALPLDIETLETLPVPPGGIIQFDFSYCDIRFTCRYQDENGGGGTLRLAGDVGPLPYSAESPAARAGLAQIVLDANDVLGPTFRFSQGRILLLAGEPVMPPLTATNVVTAAATILIPARPYLDLISVYIRPPLAKARPGESALRAEWRRKPLPKPEKQR</sequence>
<name>A0A7C9URW3_9PROT</name>
<feature type="compositionally biased region" description="Basic and acidic residues" evidence="1">
    <location>
        <begin position="154"/>
        <end position="170"/>
    </location>
</feature>
<reference evidence="2 3" key="1">
    <citation type="submission" date="2020-02" db="EMBL/GenBank/DDBJ databases">
        <authorList>
            <person name="Dziuba M."/>
            <person name="Kuznetsov B."/>
            <person name="Mardanov A."/>
            <person name="Ravin N."/>
            <person name="Grouzdev D."/>
        </authorList>
    </citation>
    <scope>NUCLEOTIDE SEQUENCE [LARGE SCALE GENOMIC DNA]</scope>
    <source>
        <strain evidence="2 3">SpK</strain>
    </source>
</reference>
<evidence type="ECO:0000256" key="1">
    <source>
        <dbReference type="SAM" id="MobiDB-lite"/>
    </source>
</evidence>
<gene>
    <name evidence="2" type="ORF">G4223_01890</name>
</gene>
<keyword evidence="3" id="KW-1185">Reference proteome</keyword>
<dbReference type="EMBL" id="JAAIYP010000007">
    <property type="protein sequence ID" value="NFV78867.1"/>
    <property type="molecule type" value="Genomic_DNA"/>
</dbReference>
<feature type="region of interest" description="Disordered" evidence="1">
    <location>
        <begin position="148"/>
        <end position="170"/>
    </location>
</feature>
<evidence type="ECO:0000313" key="2">
    <source>
        <dbReference type="EMBL" id="NFV78867.1"/>
    </source>
</evidence>
<accession>A0A7C9URW3</accession>
<organism evidence="2 3">
    <name type="scientific">Magnetospirillum aberrantis SpK</name>
    <dbReference type="NCBI Taxonomy" id="908842"/>
    <lineage>
        <taxon>Bacteria</taxon>
        <taxon>Pseudomonadati</taxon>
        <taxon>Pseudomonadota</taxon>
        <taxon>Alphaproteobacteria</taxon>
        <taxon>Rhodospirillales</taxon>
        <taxon>Rhodospirillaceae</taxon>
        <taxon>Magnetospirillum</taxon>
    </lineage>
</organism>
<dbReference type="RefSeq" id="WP_163674230.1">
    <property type="nucleotide sequence ID" value="NZ_JAAIYP010000007.1"/>
</dbReference>
<dbReference type="AlphaFoldDB" id="A0A7C9URW3"/>